<evidence type="ECO:0000313" key="3">
    <source>
        <dbReference type="Proteomes" id="UP001230005"/>
    </source>
</evidence>
<evidence type="ECO:0008006" key="4">
    <source>
        <dbReference type="Google" id="ProtNLM"/>
    </source>
</evidence>
<dbReference type="Proteomes" id="UP001230005">
    <property type="component" value="Unassembled WGS sequence"/>
</dbReference>
<keyword evidence="1" id="KW-0472">Membrane</keyword>
<accession>A0ABT9ZPM1</accession>
<feature type="transmembrane region" description="Helical" evidence="1">
    <location>
        <begin position="34"/>
        <end position="53"/>
    </location>
</feature>
<comment type="caution">
    <text evidence="2">The sequence shown here is derived from an EMBL/GenBank/DDBJ whole genome shotgun (WGS) entry which is preliminary data.</text>
</comment>
<gene>
    <name evidence="2" type="ORF">J2S74_000029</name>
</gene>
<dbReference type="EMBL" id="JAUSUG010000001">
    <property type="protein sequence ID" value="MDQ0252657.1"/>
    <property type="molecule type" value="Genomic_DNA"/>
</dbReference>
<keyword evidence="1" id="KW-1133">Transmembrane helix</keyword>
<keyword evidence="3" id="KW-1185">Reference proteome</keyword>
<name>A0ABT9ZPM1_9BACI</name>
<keyword evidence="1" id="KW-0812">Transmembrane</keyword>
<organism evidence="2 3">
    <name type="scientific">Evansella vedderi</name>
    <dbReference type="NCBI Taxonomy" id="38282"/>
    <lineage>
        <taxon>Bacteria</taxon>
        <taxon>Bacillati</taxon>
        <taxon>Bacillota</taxon>
        <taxon>Bacilli</taxon>
        <taxon>Bacillales</taxon>
        <taxon>Bacillaceae</taxon>
        <taxon>Evansella</taxon>
    </lineage>
</organism>
<feature type="transmembrane region" description="Helical" evidence="1">
    <location>
        <begin position="113"/>
        <end position="132"/>
    </location>
</feature>
<evidence type="ECO:0000313" key="2">
    <source>
        <dbReference type="EMBL" id="MDQ0252657.1"/>
    </source>
</evidence>
<protein>
    <recommendedName>
        <fullName evidence="4">NADH dehydrogenase subunit 6</fullName>
    </recommendedName>
</protein>
<reference evidence="2 3" key="1">
    <citation type="submission" date="2023-07" db="EMBL/GenBank/DDBJ databases">
        <title>Genomic Encyclopedia of Type Strains, Phase IV (KMG-IV): sequencing the most valuable type-strain genomes for metagenomic binning, comparative biology and taxonomic classification.</title>
        <authorList>
            <person name="Goeker M."/>
        </authorList>
    </citation>
    <scope>NUCLEOTIDE SEQUENCE [LARGE SCALE GENOMIC DNA]</scope>
    <source>
        <strain evidence="2 3">DSM 9768</strain>
    </source>
</reference>
<dbReference type="RefSeq" id="WP_307320304.1">
    <property type="nucleotide sequence ID" value="NZ_JAUSUG010000001.1"/>
</dbReference>
<proteinExistence type="predicted"/>
<feature type="transmembrane region" description="Helical" evidence="1">
    <location>
        <begin position="65"/>
        <end position="87"/>
    </location>
</feature>
<sequence>MKRHLTILLLITVPFSLVNYNVKVMKTYPEQLHGAASILFLLFLFTYCGFVGWRRGADFIKFLTAYWGAGAFLCLLGFYGFIAPIYYPAEFIYSVPVYGGVRYFFGSQPSIGLVMYIIITSYAICCLGYLLGRQIRTN</sequence>
<evidence type="ECO:0000256" key="1">
    <source>
        <dbReference type="SAM" id="Phobius"/>
    </source>
</evidence>